<dbReference type="GO" id="GO:0005737">
    <property type="term" value="C:cytoplasm"/>
    <property type="evidence" value="ECO:0007669"/>
    <property type="project" value="TreeGrafter"/>
</dbReference>
<feature type="compositionally biased region" description="Basic and acidic residues" evidence="1">
    <location>
        <begin position="13"/>
        <end position="26"/>
    </location>
</feature>
<gene>
    <name evidence="2" type="ORF">JTE90_026885</name>
</gene>
<feature type="region of interest" description="Disordered" evidence="1">
    <location>
        <begin position="1"/>
        <end position="26"/>
    </location>
</feature>
<dbReference type="PANTHER" id="PTHR14732:SF0">
    <property type="entry name" value="RNA POLYMERASE II SUBUNIT B1 CTD PHOSPHATASE RPAP2-RELATED"/>
    <property type="match status" value="1"/>
</dbReference>
<organism evidence="2 3">
    <name type="scientific">Oedothorax gibbosus</name>
    <dbReference type="NCBI Taxonomy" id="931172"/>
    <lineage>
        <taxon>Eukaryota</taxon>
        <taxon>Metazoa</taxon>
        <taxon>Ecdysozoa</taxon>
        <taxon>Arthropoda</taxon>
        <taxon>Chelicerata</taxon>
        <taxon>Arachnida</taxon>
        <taxon>Araneae</taxon>
        <taxon>Araneomorphae</taxon>
        <taxon>Entelegynae</taxon>
        <taxon>Araneoidea</taxon>
        <taxon>Linyphiidae</taxon>
        <taxon>Erigoninae</taxon>
        <taxon>Oedothorax</taxon>
    </lineage>
</organism>
<reference evidence="2 3" key="1">
    <citation type="journal article" date="2022" name="Nat. Ecol. Evol.">
        <title>A masculinizing supergene underlies an exaggerated male reproductive morph in a spider.</title>
        <authorList>
            <person name="Hendrickx F."/>
            <person name="De Corte Z."/>
            <person name="Sonet G."/>
            <person name="Van Belleghem S.M."/>
            <person name="Kostlbacher S."/>
            <person name="Vangestel C."/>
        </authorList>
    </citation>
    <scope>NUCLEOTIDE SEQUENCE [LARGE SCALE GENOMIC DNA]</scope>
    <source>
        <strain evidence="2">W744_W776</strain>
    </source>
</reference>
<dbReference type="GO" id="GO:0005634">
    <property type="term" value="C:nucleus"/>
    <property type="evidence" value="ECO:0007669"/>
    <property type="project" value="TreeGrafter"/>
</dbReference>
<dbReference type="AlphaFoldDB" id="A0AAV6TPD7"/>
<name>A0AAV6TPD7_9ARAC</name>
<evidence type="ECO:0000313" key="3">
    <source>
        <dbReference type="Proteomes" id="UP000827092"/>
    </source>
</evidence>
<dbReference type="Proteomes" id="UP000827092">
    <property type="component" value="Unassembled WGS sequence"/>
</dbReference>
<accession>A0AAV6TPD7</accession>
<proteinExistence type="predicted"/>
<sequence>MDSAKPQRKAKSMTKEQKLEKAEREKRLSTTNERILGMKRDVLKTVESMLLKDLSIEWFLENCSKLCQQDYEDVIQESYFDVLPLFGLHYRDIRDGVKKIVETFSLTLTNITFKPPEWKCISLVLLRILTQNVLNDIEDAKYLKKFSKISVQEINKLATDLVSSKVLCRLQSCNK</sequence>
<dbReference type="EMBL" id="JAFNEN010001659">
    <property type="protein sequence ID" value="KAG8173548.1"/>
    <property type="molecule type" value="Genomic_DNA"/>
</dbReference>
<comment type="caution">
    <text evidence="2">The sequence shown here is derived from an EMBL/GenBank/DDBJ whole genome shotgun (WGS) entry which is preliminary data.</text>
</comment>
<dbReference type="GO" id="GO:0043175">
    <property type="term" value="F:RNA polymerase core enzyme binding"/>
    <property type="evidence" value="ECO:0007669"/>
    <property type="project" value="InterPro"/>
</dbReference>
<dbReference type="InterPro" id="IPR039693">
    <property type="entry name" value="Rtr1/RPAP2"/>
</dbReference>
<evidence type="ECO:0000256" key="1">
    <source>
        <dbReference type="SAM" id="MobiDB-lite"/>
    </source>
</evidence>
<evidence type="ECO:0000313" key="2">
    <source>
        <dbReference type="EMBL" id="KAG8173548.1"/>
    </source>
</evidence>
<feature type="compositionally biased region" description="Basic residues" evidence="1">
    <location>
        <begin position="1"/>
        <end position="12"/>
    </location>
</feature>
<protein>
    <submittedName>
        <fullName evidence="2">Uncharacterized protein</fullName>
    </submittedName>
</protein>
<keyword evidence="3" id="KW-1185">Reference proteome</keyword>
<dbReference type="PANTHER" id="PTHR14732">
    <property type="entry name" value="RNA POLYMERASE II SUBUNIT B1 CTD PHOSPHATASE RPAP2-RELATED"/>
    <property type="match status" value="1"/>
</dbReference>
<dbReference type="GO" id="GO:0008420">
    <property type="term" value="F:RNA polymerase II CTD heptapeptide repeat phosphatase activity"/>
    <property type="evidence" value="ECO:0007669"/>
    <property type="project" value="InterPro"/>
</dbReference>